<dbReference type="GO" id="GO:0015031">
    <property type="term" value="P:protein transport"/>
    <property type="evidence" value="ECO:0007669"/>
    <property type="project" value="UniProtKB-KW"/>
</dbReference>
<dbReference type="InterPro" id="IPR011989">
    <property type="entry name" value="ARM-like"/>
</dbReference>
<accession>J3M433</accession>
<dbReference type="PANTHER" id="PTHR22780">
    <property type="entry name" value="ADAPTIN, ALPHA/GAMMA/EPSILON"/>
    <property type="match status" value="1"/>
</dbReference>
<dbReference type="HOGENOM" id="CLU_2565183_0_0_1"/>
<organism evidence="5">
    <name type="scientific">Oryza brachyantha</name>
    <name type="common">malo sina</name>
    <dbReference type="NCBI Taxonomy" id="4533"/>
    <lineage>
        <taxon>Eukaryota</taxon>
        <taxon>Viridiplantae</taxon>
        <taxon>Streptophyta</taxon>
        <taxon>Embryophyta</taxon>
        <taxon>Tracheophyta</taxon>
        <taxon>Spermatophyta</taxon>
        <taxon>Magnoliopsida</taxon>
        <taxon>Liliopsida</taxon>
        <taxon>Poales</taxon>
        <taxon>Poaceae</taxon>
        <taxon>BOP clade</taxon>
        <taxon>Oryzoideae</taxon>
        <taxon>Oryzeae</taxon>
        <taxon>Oryzinae</taxon>
        <taxon>Oryza</taxon>
    </lineage>
</organism>
<reference evidence="5" key="1">
    <citation type="journal article" date="2013" name="Nat. Commun.">
        <title>Whole-genome sequencing of Oryza brachyantha reveals mechanisms underlying Oryza genome evolution.</title>
        <authorList>
            <person name="Chen J."/>
            <person name="Huang Q."/>
            <person name="Gao D."/>
            <person name="Wang J."/>
            <person name="Lang Y."/>
            <person name="Liu T."/>
            <person name="Li B."/>
            <person name="Bai Z."/>
            <person name="Luis Goicoechea J."/>
            <person name="Liang C."/>
            <person name="Chen C."/>
            <person name="Zhang W."/>
            <person name="Sun S."/>
            <person name="Liao Y."/>
            <person name="Zhang X."/>
            <person name="Yang L."/>
            <person name="Song C."/>
            <person name="Wang M."/>
            <person name="Shi J."/>
            <person name="Liu G."/>
            <person name="Liu J."/>
            <person name="Zhou H."/>
            <person name="Zhou W."/>
            <person name="Yu Q."/>
            <person name="An N."/>
            <person name="Chen Y."/>
            <person name="Cai Q."/>
            <person name="Wang B."/>
            <person name="Liu B."/>
            <person name="Min J."/>
            <person name="Huang Y."/>
            <person name="Wu H."/>
            <person name="Li Z."/>
            <person name="Zhang Y."/>
            <person name="Yin Y."/>
            <person name="Song W."/>
            <person name="Jiang J."/>
            <person name="Jackson S.A."/>
            <person name="Wing R.A."/>
            <person name="Wang J."/>
            <person name="Chen M."/>
        </authorList>
    </citation>
    <scope>NUCLEOTIDE SEQUENCE [LARGE SCALE GENOMIC DNA]</scope>
    <source>
        <strain evidence="5">cv. IRGC 101232</strain>
    </source>
</reference>
<evidence type="ECO:0000256" key="1">
    <source>
        <dbReference type="ARBA" id="ARBA00004308"/>
    </source>
</evidence>
<evidence type="ECO:0000313" key="5">
    <source>
        <dbReference type="EnsemblPlants" id="OB05G13570.1"/>
    </source>
</evidence>
<proteinExistence type="predicted"/>
<comment type="subcellular location">
    <subcellularLocation>
        <location evidence="1">Endomembrane system</location>
    </subcellularLocation>
</comment>
<dbReference type="Proteomes" id="UP000006038">
    <property type="component" value="Chromosome 5"/>
</dbReference>
<dbReference type="AlphaFoldDB" id="J3M433"/>
<keyword evidence="4" id="KW-0472">Membrane</keyword>
<dbReference type="GO" id="GO:0005737">
    <property type="term" value="C:cytoplasm"/>
    <property type="evidence" value="ECO:0007669"/>
    <property type="project" value="UniProtKB-ARBA"/>
</dbReference>
<dbReference type="GO" id="GO:0012505">
    <property type="term" value="C:endomembrane system"/>
    <property type="evidence" value="ECO:0007669"/>
    <property type="project" value="UniProtKB-SubCell"/>
</dbReference>
<dbReference type="Gramene" id="OB05G13570.1">
    <property type="protein sequence ID" value="OB05G13570.1"/>
    <property type="gene ID" value="OB05G13570"/>
</dbReference>
<reference evidence="5" key="2">
    <citation type="submission" date="2013-04" db="UniProtKB">
        <authorList>
            <consortium name="EnsemblPlants"/>
        </authorList>
    </citation>
    <scope>IDENTIFICATION</scope>
</reference>
<evidence type="ECO:0000313" key="6">
    <source>
        <dbReference type="Proteomes" id="UP000006038"/>
    </source>
</evidence>
<dbReference type="Gene3D" id="1.25.10.10">
    <property type="entry name" value="Leucine-rich Repeat Variant"/>
    <property type="match status" value="1"/>
</dbReference>
<name>J3M433_ORYBR</name>
<keyword evidence="6" id="KW-1185">Reference proteome</keyword>
<keyword evidence="2" id="KW-0813">Transport</keyword>
<evidence type="ECO:0000256" key="2">
    <source>
        <dbReference type="ARBA" id="ARBA00022448"/>
    </source>
</evidence>
<keyword evidence="3" id="KW-0653">Protein transport</keyword>
<dbReference type="EnsemblPlants" id="OB05G13570.1">
    <property type="protein sequence ID" value="OB05G13570.1"/>
    <property type="gene ID" value="OB05G13570"/>
</dbReference>
<dbReference type="eggNOG" id="KOG1062">
    <property type="taxonomic scope" value="Eukaryota"/>
</dbReference>
<dbReference type="STRING" id="4533.J3M433"/>
<dbReference type="OMA" id="MIRSICT"/>
<evidence type="ECO:0000256" key="3">
    <source>
        <dbReference type="ARBA" id="ARBA00022927"/>
    </source>
</evidence>
<evidence type="ECO:0000256" key="4">
    <source>
        <dbReference type="ARBA" id="ARBA00023136"/>
    </source>
</evidence>
<sequence>MDLTINPFSSGTCLRDMIWAIRTCKTAAEERVVVQRECAAIWVAISEEDNNYCHRNMAKLMFIHMLRYAYSLQLNGVPQAHG</sequence>
<dbReference type="InterPro" id="IPR050840">
    <property type="entry name" value="Adaptor_Complx_Large_Subunit"/>
</dbReference>
<protein>
    <submittedName>
        <fullName evidence="5">Uncharacterized protein</fullName>
    </submittedName>
</protein>